<organism evidence="1">
    <name type="scientific">CrAss-like virus sp. ctUXy6</name>
    <dbReference type="NCBI Taxonomy" id="2825835"/>
    <lineage>
        <taxon>Viruses</taxon>
        <taxon>Duplodnaviria</taxon>
        <taxon>Heunggongvirae</taxon>
        <taxon>Uroviricota</taxon>
        <taxon>Caudoviricetes</taxon>
        <taxon>Crassvirales</taxon>
    </lineage>
</organism>
<proteinExistence type="predicted"/>
<accession>A0A8S5V7K7</accession>
<sequence>MEKKYKRRKAFIGAIIGAGLSIAGGLIGGAKKKREAKRQAAIEKRNKEYDKRVQEANAINEALASYDDGGAGEEFEARLQKYGGITKYKNRKAWGGWGDVISGTVSGIGSLVEGATGVQGISGIGASIGNAVGGAIKGGYTNRMIQKNEQKKQETLAAPLAGPIGINTNDYRQTLPTRLQPVKRYGGRKPISVMACGGKKKS</sequence>
<protein>
    <submittedName>
        <fullName evidence="1">Uncharacterized protein</fullName>
    </submittedName>
</protein>
<evidence type="ECO:0000313" key="1">
    <source>
        <dbReference type="EMBL" id="DAG02619.1"/>
    </source>
</evidence>
<reference evidence="1" key="1">
    <citation type="journal article" date="2021" name="Proc. Natl. Acad. Sci. U.S.A.">
        <title>A Catalog of Tens of Thousands of Viruses from Human Metagenomes Reveals Hidden Associations with Chronic Diseases.</title>
        <authorList>
            <person name="Tisza M.J."/>
            <person name="Buck C.B."/>
        </authorList>
    </citation>
    <scope>NUCLEOTIDE SEQUENCE</scope>
    <source>
        <strain evidence="1">CtUXy6</strain>
    </source>
</reference>
<dbReference type="EMBL" id="BK016212">
    <property type="protein sequence ID" value="DAG02619.1"/>
    <property type="molecule type" value="Genomic_DNA"/>
</dbReference>
<name>A0A8S5V7K7_9CAUD</name>